<keyword evidence="3" id="KW-0560">Oxidoreductase</keyword>
<dbReference type="InterPro" id="IPR036661">
    <property type="entry name" value="Luciferase-like_sf"/>
</dbReference>
<dbReference type="InterPro" id="IPR011251">
    <property type="entry name" value="Luciferase-like_dom"/>
</dbReference>
<dbReference type="GO" id="GO:0016491">
    <property type="term" value="F:oxidoreductase activity"/>
    <property type="evidence" value="ECO:0007669"/>
    <property type="project" value="UniProtKB-KW"/>
</dbReference>
<sequence>MGLRLSILDQSVIAENETAFDAFNHTIELAQKAESLGYHRFWVSEHHNSEKLAGSAPEVLISHLLAKTSNIRIGSGGIMLQHYSPYKVAETFNVLTTLSPGRVDLGVGKAPGAFHCQRRPFRRGYQKTRKSCGRSLLILENLLQAPLNLTILFMD</sequence>
<dbReference type="Gene3D" id="3.20.20.30">
    <property type="entry name" value="Luciferase-like domain"/>
    <property type="match status" value="1"/>
</dbReference>
<dbReference type="Proteomes" id="UP001523262">
    <property type="component" value="Unassembled WGS sequence"/>
</dbReference>
<evidence type="ECO:0000313" key="3">
    <source>
        <dbReference type="EMBL" id="MCM2532368.1"/>
    </source>
</evidence>
<dbReference type="Pfam" id="PF00296">
    <property type="entry name" value="Bac_luciferase"/>
    <property type="match status" value="1"/>
</dbReference>
<evidence type="ECO:0000313" key="4">
    <source>
        <dbReference type="Proteomes" id="UP001523262"/>
    </source>
</evidence>
<comment type="caution">
    <text evidence="3">The sequence shown here is derived from an EMBL/GenBank/DDBJ whole genome shotgun (WGS) entry which is preliminary data.</text>
</comment>
<dbReference type="InterPro" id="IPR019949">
    <property type="entry name" value="CmoO-like"/>
</dbReference>
<reference evidence="3 4" key="1">
    <citation type="submission" date="2022-06" db="EMBL/GenBank/DDBJ databases">
        <authorList>
            <person name="Jeon C.O."/>
        </authorList>
    </citation>
    <scope>NUCLEOTIDE SEQUENCE [LARGE SCALE GENOMIC DNA]</scope>
    <source>
        <strain evidence="3 4">KCTC 13943</strain>
    </source>
</reference>
<keyword evidence="4" id="KW-1185">Reference proteome</keyword>
<dbReference type="EMBL" id="JAMQCR010000001">
    <property type="protein sequence ID" value="MCM2532368.1"/>
    <property type="molecule type" value="Genomic_DNA"/>
</dbReference>
<proteinExistence type="predicted"/>
<dbReference type="NCBIfam" id="TIGR03558">
    <property type="entry name" value="oxido_grp_1"/>
    <property type="match status" value="1"/>
</dbReference>
<gene>
    <name evidence="3" type="ORF">NDK43_08155</name>
</gene>
<organism evidence="3 4">
    <name type="scientific">Neobacillus pocheonensis</name>
    <dbReference type="NCBI Taxonomy" id="363869"/>
    <lineage>
        <taxon>Bacteria</taxon>
        <taxon>Bacillati</taxon>
        <taxon>Bacillota</taxon>
        <taxon>Bacilli</taxon>
        <taxon>Bacillales</taxon>
        <taxon>Bacillaceae</taxon>
        <taxon>Neobacillus</taxon>
    </lineage>
</organism>
<dbReference type="PANTHER" id="PTHR30137">
    <property type="entry name" value="LUCIFERASE-LIKE MONOOXYGENASE"/>
    <property type="match status" value="1"/>
</dbReference>
<protein>
    <submittedName>
        <fullName evidence="3">MsnO8 family LLM class oxidoreductase</fullName>
        <ecNumber evidence="3">1.-.-.-</ecNumber>
    </submittedName>
</protein>
<dbReference type="PANTHER" id="PTHR30137:SF20">
    <property type="entry name" value="N-ACETYL-S-ALKYLCYSTEINE MONOOXYGENASE"/>
    <property type="match status" value="1"/>
</dbReference>
<comment type="similarity">
    <text evidence="1">To bacterial alkanal monooxygenase alpha and beta chains.</text>
</comment>
<evidence type="ECO:0000256" key="1">
    <source>
        <dbReference type="ARBA" id="ARBA00007789"/>
    </source>
</evidence>
<dbReference type="SUPFAM" id="SSF51679">
    <property type="entry name" value="Bacterial luciferase-like"/>
    <property type="match status" value="1"/>
</dbReference>
<accession>A0ABT0W7R0</accession>
<dbReference type="InterPro" id="IPR050766">
    <property type="entry name" value="Bact_Lucif_Oxidored"/>
</dbReference>
<name>A0ABT0W7R0_9BACI</name>
<dbReference type="EC" id="1.-.-.-" evidence="3"/>
<feature type="domain" description="Luciferase-like" evidence="2">
    <location>
        <begin position="18"/>
        <end position="128"/>
    </location>
</feature>
<evidence type="ECO:0000259" key="2">
    <source>
        <dbReference type="Pfam" id="PF00296"/>
    </source>
</evidence>